<dbReference type="CDD" id="cd03497">
    <property type="entry name" value="SQR_TypeB_1_TM"/>
    <property type="match status" value="1"/>
</dbReference>
<evidence type="ECO:0000313" key="2">
    <source>
        <dbReference type="EMBL" id="QDE37167.1"/>
    </source>
</evidence>
<feature type="transmembrane region" description="Helical" evidence="1">
    <location>
        <begin position="126"/>
        <end position="144"/>
    </location>
</feature>
<feature type="transmembrane region" description="Helical" evidence="1">
    <location>
        <begin position="275"/>
        <end position="295"/>
    </location>
</feature>
<keyword evidence="3" id="KW-1185">Reference proteome</keyword>
<dbReference type="InterPro" id="IPR034804">
    <property type="entry name" value="SQR/QFR_C/D"/>
</dbReference>
<gene>
    <name evidence="2" type="ORF">FI836_02465</name>
</gene>
<accession>A0ABX5VXN2</accession>
<dbReference type="InterPro" id="IPR016002">
    <property type="entry name" value="Succ_DH_cyt_b558_Firmicute"/>
</dbReference>
<dbReference type="SUPFAM" id="SSF81343">
    <property type="entry name" value="Fumarate reductase respiratory complex transmembrane subunits"/>
    <property type="match status" value="1"/>
</dbReference>
<feature type="transmembrane region" description="Helical" evidence="1">
    <location>
        <begin position="232"/>
        <end position="254"/>
    </location>
</feature>
<evidence type="ECO:0000256" key="1">
    <source>
        <dbReference type="SAM" id="Phobius"/>
    </source>
</evidence>
<name>A0ABX5VXN2_9CHLA</name>
<dbReference type="Proteomes" id="UP000320536">
    <property type="component" value="Chromosome"/>
</dbReference>
<reference evidence="2 3" key="1">
    <citation type="journal article" date="2020" name="Data Brief">
        <title>Data of de novo genome assembly of the Chlamydia psittaci strain isolated from the livestock in Volga Region, Russian Federation.</title>
        <authorList>
            <person name="Feodorova V.A."/>
            <person name="Zaitsev S.S."/>
            <person name="Khizhnyakova M.A."/>
            <person name="Saltykov Y.V."/>
            <person name="Evstifeev V.V."/>
            <person name="Khusainov F.M."/>
            <person name="Yakovlev S.I."/>
            <person name="Larionova O.S."/>
            <person name="Motin V.L."/>
        </authorList>
    </citation>
    <scope>NUCLEOTIDE SEQUENCE [LARGE SCALE GENOMIC DNA]</scope>
    <source>
        <strain evidence="2 3">Rostinovo-70</strain>
    </source>
</reference>
<keyword evidence="1" id="KW-0812">Transmembrane</keyword>
<keyword evidence="1" id="KW-0472">Membrane</keyword>
<evidence type="ECO:0000313" key="3">
    <source>
        <dbReference type="Proteomes" id="UP000320536"/>
    </source>
</evidence>
<keyword evidence="1" id="KW-1133">Transmembrane helix</keyword>
<sequence length="298" mass="33857">MMNEKEACSGAAQRSWKYYTSFVLRCVHSLAGVAFTLFLCEHMFTNMLASSYFKEGSGFVQLVSKFHQIPGLKIIEIVFLALPFTCHAVIGIIYLFQAQTNSGASDGRKPALIYARNLAYTWQRRTAWILLFGLIFHVVQFRFLRYPVHVELHGQTYYVVDIDPSRYAAIVRGTKGFFTINFSAPQFETIRLDKEDLDGSAVSQLLEKKAYLLTPNVGTAFLYVVRDSLGSLWMAIFYTILVISAAFHGFNGLWTFCSRWGVVISLRSQTRLRNVCYFAMVIVAAMGISVIWNLYIMA</sequence>
<protein>
    <submittedName>
        <fullName evidence="2">Succinate dehydrogenase</fullName>
    </submittedName>
</protein>
<organism evidence="2 3">
    <name type="scientific">Chlamydophila parapsittaci</name>
    <dbReference type="NCBI Taxonomy" id="344886"/>
    <lineage>
        <taxon>Bacteria</taxon>
        <taxon>Pseudomonadati</taxon>
        <taxon>Chlamydiota</taxon>
        <taxon>Chlamydiia</taxon>
        <taxon>Chlamydiales</taxon>
        <taxon>Chlamydiaceae</taxon>
        <taxon>Chlamydia/Chlamydophila group</taxon>
        <taxon>Chlamydia</taxon>
    </lineage>
</organism>
<feature type="transmembrane region" description="Helical" evidence="1">
    <location>
        <begin position="74"/>
        <end position="96"/>
    </location>
</feature>
<dbReference type="Gene3D" id="1.20.1300.10">
    <property type="entry name" value="Fumarate reductase/succinate dehydrogenase, transmembrane subunit"/>
    <property type="match status" value="1"/>
</dbReference>
<dbReference type="EMBL" id="CP041038">
    <property type="protein sequence ID" value="QDE37167.1"/>
    <property type="molecule type" value="Genomic_DNA"/>
</dbReference>
<proteinExistence type="predicted"/>
<feature type="transmembrane region" description="Helical" evidence="1">
    <location>
        <begin position="22"/>
        <end position="40"/>
    </location>
</feature>